<feature type="domain" description="Aminotransferase-like plant mobile" evidence="2">
    <location>
        <begin position="124"/>
        <end position="225"/>
    </location>
</feature>
<sequence>MGKFVEILDQGVRIAWRSYSNCSHTGRKFYHPPLHSDNNGNQSQGGATGADGGNLKEESADGGSVYIILYSEYFLLNIEEGSVLRDMKTVATRRERVAGGLHARDILSTLTWNPMVENYLCSTGFYHVFRIGVIRGFYPLLAALVERWRPKTHTFVLLVGEVIVILKDVAHIFGLPIDGELVSGWTDSNSDFLQRQSIAIFGRKPVVSNSSKSYIKLGWVWHIRDAEPVDTEESIKRYIRCQIFCFLGSIRGEHG</sequence>
<dbReference type="Pfam" id="PF10536">
    <property type="entry name" value="PMD"/>
    <property type="match status" value="1"/>
</dbReference>
<accession>A0A444Y034</accession>
<dbReference type="Proteomes" id="UP000289738">
    <property type="component" value="Chromosome B08"/>
</dbReference>
<dbReference type="GO" id="GO:0010073">
    <property type="term" value="P:meristem maintenance"/>
    <property type="evidence" value="ECO:0007669"/>
    <property type="project" value="InterPro"/>
</dbReference>
<evidence type="ECO:0000256" key="1">
    <source>
        <dbReference type="SAM" id="MobiDB-lite"/>
    </source>
</evidence>
<protein>
    <recommendedName>
        <fullName evidence="2">Aminotransferase-like plant mobile domain-containing protein</fullName>
    </recommendedName>
</protein>
<evidence type="ECO:0000259" key="2">
    <source>
        <dbReference type="Pfam" id="PF10536"/>
    </source>
</evidence>
<evidence type="ECO:0000313" key="4">
    <source>
        <dbReference type="Proteomes" id="UP000289738"/>
    </source>
</evidence>
<dbReference type="InterPro" id="IPR044824">
    <property type="entry name" value="MAIN-like"/>
</dbReference>
<name>A0A444Y034_ARAHY</name>
<feature type="region of interest" description="Disordered" evidence="1">
    <location>
        <begin position="30"/>
        <end position="54"/>
    </location>
</feature>
<reference evidence="3 4" key="1">
    <citation type="submission" date="2019-01" db="EMBL/GenBank/DDBJ databases">
        <title>Sequencing of cultivated peanut Arachis hypogaea provides insights into genome evolution and oil improvement.</title>
        <authorList>
            <person name="Chen X."/>
        </authorList>
    </citation>
    <scope>NUCLEOTIDE SEQUENCE [LARGE SCALE GENOMIC DNA]</scope>
    <source>
        <strain evidence="4">cv. Fuhuasheng</strain>
        <tissue evidence="3">Leaves</tissue>
    </source>
</reference>
<comment type="caution">
    <text evidence="3">The sequence shown here is derived from an EMBL/GenBank/DDBJ whole genome shotgun (WGS) entry which is preliminary data.</text>
</comment>
<feature type="compositionally biased region" description="Polar residues" evidence="1">
    <location>
        <begin position="36"/>
        <end position="45"/>
    </location>
</feature>
<dbReference type="STRING" id="3818.A0A444Y034"/>
<dbReference type="PANTHER" id="PTHR46033:SF8">
    <property type="entry name" value="PROTEIN MAINTENANCE OF MERISTEMS-LIKE"/>
    <property type="match status" value="1"/>
</dbReference>
<organism evidence="3 4">
    <name type="scientific">Arachis hypogaea</name>
    <name type="common">Peanut</name>
    <dbReference type="NCBI Taxonomy" id="3818"/>
    <lineage>
        <taxon>Eukaryota</taxon>
        <taxon>Viridiplantae</taxon>
        <taxon>Streptophyta</taxon>
        <taxon>Embryophyta</taxon>
        <taxon>Tracheophyta</taxon>
        <taxon>Spermatophyta</taxon>
        <taxon>Magnoliopsida</taxon>
        <taxon>eudicotyledons</taxon>
        <taxon>Gunneridae</taxon>
        <taxon>Pentapetalae</taxon>
        <taxon>rosids</taxon>
        <taxon>fabids</taxon>
        <taxon>Fabales</taxon>
        <taxon>Fabaceae</taxon>
        <taxon>Papilionoideae</taxon>
        <taxon>50 kb inversion clade</taxon>
        <taxon>dalbergioids sensu lato</taxon>
        <taxon>Dalbergieae</taxon>
        <taxon>Pterocarpus clade</taxon>
        <taxon>Arachis</taxon>
    </lineage>
</organism>
<dbReference type="AlphaFoldDB" id="A0A444Y034"/>
<evidence type="ECO:0000313" key="3">
    <source>
        <dbReference type="EMBL" id="RYQ95246.1"/>
    </source>
</evidence>
<gene>
    <name evidence="3" type="ORF">Ahy_B08g090313</name>
</gene>
<dbReference type="EMBL" id="SDMP01000018">
    <property type="protein sequence ID" value="RYQ95246.1"/>
    <property type="molecule type" value="Genomic_DNA"/>
</dbReference>
<dbReference type="PANTHER" id="PTHR46033">
    <property type="entry name" value="PROTEIN MAIN-LIKE 2"/>
    <property type="match status" value="1"/>
</dbReference>
<keyword evidence="4" id="KW-1185">Reference proteome</keyword>
<dbReference type="InterPro" id="IPR019557">
    <property type="entry name" value="AminoTfrase-like_pln_mobile"/>
</dbReference>
<proteinExistence type="predicted"/>